<evidence type="ECO:0000313" key="2">
    <source>
        <dbReference type="EMBL" id="KAF5228274.1"/>
    </source>
</evidence>
<evidence type="ECO:0000313" key="3">
    <source>
        <dbReference type="Proteomes" id="UP000537989"/>
    </source>
</evidence>
<sequence>MIYAAQDTLDPYPSIILVSPEYLTSSPWKKAITTLRDDRVVDRIVVDEAHLVLKPDERISLKNIGEATKHLAPCRILMTATLPKASEAEFCSVLDIDNPYFVRRSTNRPNLRFQWVQCAPDITDQLAAASTPGV</sequence>
<keyword evidence="3" id="KW-1185">Reference proteome</keyword>
<gene>
    <name evidence="2" type="ORF">FAUST_11193</name>
</gene>
<dbReference type="PROSITE" id="PS51192">
    <property type="entry name" value="HELICASE_ATP_BIND_1"/>
    <property type="match status" value="1"/>
</dbReference>
<comment type="caution">
    <text evidence="2">The sequence shown here is derived from an EMBL/GenBank/DDBJ whole genome shotgun (WGS) entry which is preliminary data.</text>
</comment>
<dbReference type="EMBL" id="JAAMOD010000486">
    <property type="protein sequence ID" value="KAF5228274.1"/>
    <property type="molecule type" value="Genomic_DNA"/>
</dbReference>
<proteinExistence type="predicted"/>
<dbReference type="AlphaFoldDB" id="A0AAN5Z0V9"/>
<accession>A0AAN5Z0V9</accession>
<feature type="domain" description="Helicase ATP-binding" evidence="1">
    <location>
        <begin position="1"/>
        <end position="100"/>
    </location>
</feature>
<name>A0AAN5Z0V9_FUSAU</name>
<dbReference type="Proteomes" id="UP000537989">
    <property type="component" value="Unassembled WGS sequence"/>
</dbReference>
<reference evidence="2 3" key="1">
    <citation type="submission" date="2020-02" db="EMBL/GenBank/DDBJ databases">
        <title>Identification and distribution of gene clusters putatively required for synthesis of sphingolipid metabolism inhibitors in phylogenetically diverse species of the filamentous fungus Fusarium.</title>
        <authorList>
            <person name="Kim H.-S."/>
            <person name="Busman M."/>
            <person name="Brown D.W."/>
            <person name="Divon H."/>
            <person name="Uhlig S."/>
            <person name="Proctor R.H."/>
        </authorList>
    </citation>
    <scope>NUCLEOTIDE SEQUENCE [LARGE SCALE GENOMIC DNA]</scope>
    <source>
        <strain evidence="2 3">NRRL 2903</strain>
    </source>
</reference>
<evidence type="ECO:0000259" key="1">
    <source>
        <dbReference type="PROSITE" id="PS51192"/>
    </source>
</evidence>
<dbReference type="InterPro" id="IPR027417">
    <property type="entry name" value="P-loop_NTPase"/>
</dbReference>
<dbReference type="SUPFAM" id="SSF52540">
    <property type="entry name" value="P-loop containing nucleoside triphosphate hydrolases"/>
    <property type="match status" value="1"/>
</dbReference>
<dbReference type="Gene3D" id="3.40.50.300">
    <property type="entry name" value="P-loop containing nucleotide triphosphate hydrolases"/>
    <property type="match status" value="1"/>
</dbReference>
<protein>
    <recommendedName>
        <fullName evidence="1">Helicase ATP-binding domain-containing protein</fullName>
    </recommendedName>
</protein>
<dbReference type="InterPro" id="IPR014001">
    <property type="entry name" value="Helicase_ATP-bd"/>
</dbReference>
<organism evidence="2 3">
    <name type="scientific">Fusarium austroamericanum</name>
    <dbReference type="NCBI Taxonomy" id="282268"/>
    <lineage>
        <taxon>Eukaryota</taxon>
        <taxon>Fungi</taxon>
        <taxon>Dikarya</taxon>
        <taxon>Ascomycota</taxon>
        <taxon>Pezizomycotina</taxon>
        <taxon>Sordariomycetes</taxon>
        <taxon>Hypocreomycetidae</taxon>
        <taxon>Hypocreales</taxon>
        <taxon>Nectriaceae</taxon>
        <taxon>Fusarium</taxon>
    </lineage>
</organism>